<keyword evidence="3" id="KW-0808">Transferase</keyword>
<gene>
    <name evidence="3 5" type="primary">coaE</name>
    <name evidence="5" type="ORF">GCM10011399_26570</name>
</gene>
<keyword evidence="1 3" id="KW-0547">Nucleotide-binding</keyword>
<dbReference type="EMBL" id="BMGP01000005">
    <property type="protein sequence ID" value="GGF32107.1"/>
    <property type="molecule type" value="Genomic_DNA"/>
</dbReference>
<dbReference type="AlphaFoldDB" id="A0A917F0A1"/>
<comment type="caution">
    <text evidence="5">The sequence shown here is derived from an EMBL/GenBank/DDBJ whole genome shotgun (WGS) entry which is preliminary data.</text>
</comment>
<sequence length="208" mass="22508">MMSVYLIGLTGGIASGKSTVATRLAEHGAVHIDADQLAREAVEPGTDALQNIAETFGDHLIQPDGSLDRPALGTVVFGNPELLRKLNAIVHPAVQDLTRYYVKQAEEHDPNAIVIYDVPLLVEAKLPHTFNLIVVVHSTDETRVERLIRHRGLSRAEAQKRVGSQASEAERLAIADIVIDSDGTLAETLGQTDALWSRLVTLSHASNT</sequence>
<dbReference type="Pfam" id="PF01121">
    <property type="entry name" value="CoaE"/>
    <property type="match status" value="1"/>
</dbReference>
<keyword evidence="3" id="KW-0963">Cytoplasm</keyword>
<keyword evidence="2 3" id="KW-0067">ATP-binding</keyword>
<dbReference type="GO" id="GO:0005737">
    <property type="term" value="C:cytoplasm"/>
    <property type="evidence" value="ECO:0007669"/>
    <property type="project" value="UniProtKB-SubCell"/>
</dbReference>
<evidence type="ECO:0000313" key="6">
    <source>
        <dbReference type="Proteomes" id="UP000598775"/>
    </source>
</evidence>
<dbReference type="HAMAP" id="MF_00376">
    <property type="entry name" value="Dephospho_CoA_kinase"/>
    <property type="match status" value="1"/>
</dbReference>
<organism evidence="5 6">
    <name type="scientific">Subtercola lobariae</name>
    <dbReference type="NCBI Taxonomy" id="1588641"/>
    <lineage>
        <taxon>Bacteria</taxon>
        <taxon>Bacillati</taxon>
        <taxon>Actinomycetota</taxon>
        <taxon>Actinomycetes</taxon>
        <taxon>Micrococcales</taxon>
        <taxon>Microbacteriaceae</taxon>
        <taxon>Subtercola</taxon>
    </lineage>
</organism>
<comment type="function">
    <text evidence="3">Catalyzes the phosphorylation of the 3'-hydroxyl group of dephosphocoenzyme A to form coenzyme A.</text>
</comment>
<keyword evidence="3" id="KW-0173">Coenzyme A biosynthesis</keyword>
<dbReference type="GO" id="GO:0015937">
    <property type="term" value="P:coenzyme A biosynthetic process"/>
    <property type="evidence" value="ECO:0007669"/>
    <property type="project" value="UniProtKB-UniRule"/>
</dbReference>
<dbReference type="PANTHER" id="PTHR10695:SF46">
    <property type="entry name" value="BIFUNCTIONAL COENZYME A SYNTHASE-RELATED"/>
    <property type="match status" value="1"/>
</dbReference>
<name>A0A917F0A1_9MICO</name>
<comment type="catalytic activity">
    <reaction evidence="3">
        <text>3'-dephospho-CoA + ATP = ADP + CoA + H(+)</text>
        <dbReference type="Rhea" id="RHEA:18245"/>
        <dbReference type="ChEBI" id="CHEBI:15378"/>
        <dbReference type="ChEBI" id="CHEBI:30616"/>
        <dbReference type="ChEBI" id="CHEBI:57287"/>
        <dbReference type="ChEBI" id="CHEBI:57328"/>
        <dbReference type="ChEBI" id="CHEBI:456216"/>
        <dbReference type="EC" id="2.7.1.24"/>
    </reaction>
</comment>
<comment type="subcellular location">
    <subcellularLocation>
        <location evidence="3">Cytoplasm</location>
    </subcellularLocation>
</comment>
<accession>A0A917F0A1</accession>
<keyword evidence="6" id="KW-1185">Reference proteome</keyword>
<feature type="binding site" evidence="3">
    <location>
        <begin position="14"/>
        <end position="19"/>
    </location>
    <ligand>
        <name>ATP</name>
        <dbReference type="ChEBI" id="CHEBI:30616"/>
    </ligand>
</feature>
<dbReference type="GO" id="GO:0004140">
    <property type="term" value="F:dephospho-CoA kinase activity"/>
    <property type="evidence" value="ECO:0007669"/>
    <property type="project" value="UniProtKB-UniRule"/>
</dbReference>
<keyword evidence="3 5" id="KW-0418">Kinase</keyword>
<dbReference type="EC" id="2.7.1.24" evidence="3 4"/>
<protein>
    <recommendedName>
        <fullName evidence="3 4">Dephospho-CoA kinase</fullName>
        <ecNumber evidence="3 4">2.7.1.24</ecNumber>
    </recommendedName>
    <alternativeName>
        <fullName evidence="3">Dephosphocoenzyme A kinase</fullName>
    </alternativeName>
</protein>
<dbReference type="GO" id="GO:0005524">
    <property type="term" value="F:ATP binding"/>
    <property type="evidence" value="ECO:0007669"/>
    <property type="project" value="UniProtKB-UniRule"/>
</dbReference>
<dbReference type="NCBIfam" id="NF002879">
    <property type="entry name" value="PRK03333.1"/>
    <property type="match status" value="1"/>
</dbReference>
<reference evidence="5 6" key="1">
    <citation type="journal article" date="2014" name="Int. J. Syst. Evol. Microbiol.">
        <title>Complete genome sequence of Corynebacterium casei LMG S-19264T (=DSM 44701T), isolated from a smear-ripened cheese.</title>
        <authorList>
            <consortium name="US DOE Joint Genome Institute (JGI-PGF)"/>
            <person name="Walter F."/>
            <person name="Albersmeier A."/>
            <person name="Kalinowski J."/>
            <person name="Ruckert C."/>
        </authorList>
    </citation>
    <scope>NUCLEOTIDE SEQUENCE [LARGE SCALE GENOMIC DNA]</scope>
    <source>
        <strain evidence="5 6">CGMCC 1.12976</strain>
    </source>
</reference>
<evidence type="ECO:0000256" key="4">
    <source>
        <dbReference type="NCBIfam" id="TIGR00152"/>
    </source>
</evidence>
<dbReference type="Proteomes" id="UP000598775">
    <property type="component" value="Unassembled WGS sequence"/>
</dbReference>
<evidence type="ECO:0000256" key="2">
    <source>
        <dbReference type="ARBA" id="ARBA00022840"/>
    </source>
</evidence>
<evidence type="ECO:0000256" key="1">
    <source>
        <dbReference type="ARBA" id="ARBA00022741"/>
    </source>
</evidence>
<dbReference type="PANTHER" id="PTHR10695">
    <property type="entry name" value="DEPHOSPHO-COA KINASE-RELATED"/>
    <property type="match status" value="1"/>
</dbReference>
<dbReference type="InterPro" id="IPR001977">
    <property type="entry name" value="Depp_CoAkinase"/>
</dbReference>
<dbReference type="CDD" id="cd02022">
    <property type="entry name" value="DPCK"/>
    <property type="match status" value="1"/>
</dbReference>
<dbReference type="NCBIfam" id="TIGR00152">
    <property type="entry name" value="dephospho-CoA kinase"/>
    <property type="match status" value="1"/>
</dbReference>
<comment type="similarity">
    <text evidence="3">Belongs to the CoaE family.</text>
</comment>
<dbReference type="SUPFAM" id="SSF52540">
    <property type="entry name" value="P-loop containing nucleoside triphosphate hydrolases"/>
    <property type="match status" value="1"/>
</dbReference>
<dbReference type="PROSITE" id="PS51219">
    <property type="entry name" value="DPCK"/>
    <property type="match status" value="1"/>
</dbReference>
<evidence type="ECO:0000256" key="3">
    <source>
        <dbReference type="HAMAP-Rule" id="MF_00376"/>
    </source>
</evidence>
<comment type="pathway">
    <text evidence="3">Cofactor biosynthesis; coenzyme A biosynthesis; CoA from (R)-pantothenate: step 5/5.</text>
</comment>
<evidence type="ECO:0000313" key="5">
    <source>
        <dbReference type="EMBL" id="GGF32107.1"/>
    </source>
</evidence>
<proteinExistence type="inferred from homology"/>
<dbReference type="InterPro" id="IPR027417">
    <property type="entry name" value="P-loop_NTPase"/>
</dbReference>
<dbReference type="Gene3D" id="3.40.50.300">
    <property type="entry name" value="P-loop containing nucleotide triphosphate hydrolases"/>
    <property type="match status" value="1"/>
</dbReference>